<protein>
    <recommendedName>
        <fullName evidence="2">CBS domain-containing protein</fullName>
    </recommendedName>
</protein>
<dbReference type="SUPFAM" id="SSF54631">
    <property type="entry name" value="CBS-domain pair"/>
    <property type="match status" value="1"/>
</dbReference>
<dbReference type="EMBL" id="DTFI01000229">
    <property type="protein sequence ID" value="HGI44286.1"/>
    <property type="molecule type" value="Genomic_DNA"/>
</dbReference>
<proteinExistence type="predicted"/>
<dbReference type="AlphaFoldDB" id="A0A7C4FCE2"/>
<name>A0A7C4FCE2_THEPE</name>
<gene>
    <name evidence="1" type="ORF">ENV17_07890</name>
</gene>
<comment type="caution">
    <text evidence="1">The sequence shown here is derived from an EMBL/GenBank/DDBJ whole genome shotgun (WGS) entry which is preliminary data.</text>
</comment>
<accession>A0A7C4FCE2</accession>
<reference evidence="1" key="1">
    <citation type="journal article" date="2020" name="mSystems">
        <title>Genome- and Community-Level Interaction Insights into Carbon Utilization and Element Cycling Functions of Hydrothermarchaeota in Hydrothermal Sediment.</title>
        <authorList>
            <person name="Zhou Z."/>
            <person name="Liu Y."/>
            <person name="Xu W."/>
            <person name="Pan J."/>
            <person name="Luo Z.H."/>
            <person name="Li M."/>
        </authorList>
    </citation>
    <scope>NUCLEOTIDE SEQUENCE [LARGE SCALE GENOMIC DNA]</scope>
    <source>
        <strain evidence="1">SpSt-735</strain>
    </source>
</reference>
<sequence>MTYHEPLAEAESVEEVLGALEAAPLVLRLAGAYYPLHLLHRALGGRPPRGAVRVSSSLPSFRRALSIVSSGVYIVARGRAVTPRSILRHAVEEGLLPPEAALVRMLPHAVPCLRCNASVKTVVRLMESRGAVAVPLCWQSRVVRVVTAAEILRYALERGLSLRRLLLDRTPASRLGGAEPPPSRDPLADLLERLYAAVGGRLLDVSSVRLLLGELAGEV</sequence>
<organism evidence="1">
    <name type="scientific">Thermofilum pendens</name>
    <dbReference type="NCBI Taxonomy" id="2269"/>
    <lineage>
        <taxon>Archaea</taxon>
        <taxon>Thermoproteota</taxon>
        <taxon>Thermoprotei</taxon>
        <taxon>Thermofilales</taxon>
        <taxon>Thermofilaceae</taxon>
        <taxon>Thermofilum</taxon>
    </lineage>
</organism>
<evidence type="ECO:0000313" key="1">
    <source>
        <dbReference type="EMBL" id="HGI44286.1"/>
    </source>
</evidence>
<evidence type="ECO:0008006" key="2">
    <source>
        <dbReference type="Google" id="ProtNLM"/>
    </source>
</evidence>
<dbReference type="InterPro" id="IPR046342">
    <property type="entry name" value="CBS_dom_sf"/>
</dbReference>